<dbReference type="Proteomes" id="UP001221898">
    <property type="component" value="Unassembled WGS sequence"/>
</dbReference>
<keyword evidence="3" id="KW-1185">Reference proteome</keyword>
<organism evidence="2 3">
    <name type="scientific">Aldrovandia affinis</name>
    <dbReference type="NCBI Taxonomy" id="143900"/>
    <lineage>
        <taxon>Eukaryota</taxon>
        <taxon>Metazoa</taxon>
        <taxon>Chordata</taxon>
        <taxon>Craniata</taxon>
        <taxon>Vertebrata</taxon>
        <taxon>Euteleostomi</taxon>
        <taxon>Actinopterygii</taxon>
        <taxon>Neopterygii</taxon>
        <taxon>Teleostei</taxon>
        <taxon>Notacanthiformes</taxon>
        <taxon>Halosauridae</taxon>
        <taxon>Aldrovandia</taxon>
    </lineage>
</organism>
<reference evidence="2" key="1">
    <citation type="journal article" date="2023" name="Science">
        <title>Genome structures resolve the early diversification of teleost fishes.</title>
        <authorList>
            <person name="Parey E."/>
            <person name="Louis A."/>
            <person name="Montfort J."/>
            <person name="Bouchez O."/>
            <person name="Roques C."/>
            <person name="Iampietro C."/>
            <person name="Lluch J."/>
            <person name="Castinel A."/>
            <person name="Donnadieu C."/>
            <person name="Desvignes T."/>
            <person name="Floi Bucao C."/>
            <person name="Jouanno E."/>
            <person name="Wen M."/>
            <person name="Mejri S."/>
            <person name="Dirks R."/>
            <person name="Jansen H."/>
            <person name="Henkel C."/>
            <person name="Chen W.J."/>
            <person name="Zahm M."/>
            <person name="Cabau C."/>
            <person name="Klopp C."/>
            <person name="Thompson A.W."/>
            <person name="Robinson-Rechavi M."/>
            <person name="Braasch I."/>
            <person name="Lecointre G."/>
            <person name="Bobe J."/>
            <person name="Postlethwait J.H."/>
            <person name="Berthelot C."/>
            <person name="Roest Crollius H."/>
            <person name="Guiguen Y."/>
        </authorList>
    </citation>
    <scope>NUCLEOTIDE SEQUENCE</scope>
    <source>
        <strain evidence="2">NC1722</strain>
    </source>
</reference>
<dbReference type="AlphaFoldDB" id="A0AAD7RGY3"/>
<proteinExistence type="predicted"/>
<dbReference type="EMBL" id="JAINUG010000281">
    <property type="protein sequence ID" value="KAJ8383989.1"/>
    <property type="molecule type" value="Genomic_DNA"/>
</dbReference>
<protein>
    <submittedName>
        <fullName evidence="2">Uncharacterized protein</fullName>
    </submittedName>
</protein>
<evidence type="ECO:0000313" key="3">
    <source>
        <dbReference type="Proteomes" id="UP001221898"/>
    </source>
</evidence>
<sequence length="70" mass="7836">MYDCRFTLRYTDMRPAQWQRAGRPAAIVTAPLWVETCGQTQQVSAALRDAGGLNDGVRSPRTPVEQREGQ</sequence>
<comment type="caution">
    <text evidence="2">The sequence shown here is derived from an EMBL/GenBank/DDBJ whole genome shotgun (WGS) entry which is preliminary data.</text>
</comment>
<name>A0AAD7RGY3_9TELE</name>
<accession>A0AAD7RGY3</accession>
<feature type="region of interest" description="Disordered" evidence="1">
    <location>
        <begin position="48"/>
        <end position="70"/>
    </location>
</feature>
<evidence type="ECO:0000256" key="1">
    <source>
        <dbReference type="SAM" id="MobiDB-lite"/>
    </source>
</evidence>
<evidence type="ECO:0000313" key="2">
    <source>
        <dbReference type="EMBL" id="KAJ8383989.1"/>
    </source>
</evidence>
<gene>
    <name evidence="2" type="ORF">AAFF_G00212330</name>
</gene>